<dbReference type="Gene3D" id="2.60.120.260">
    <property type="entry name" value="Galactose-binding domain-like"/>
    <property type="match status" value="4"/>
</dbReference>
<dbReference type="PROSITE" id="PS50022">
    <property type="entry name" value="FA58C_3"/>
    <property type="match status" value="2"/>
</dbReference>
<evidence type="ECO:0000313" key="2">
    <source>
        <dbReference type="EMBL" id="DAD80407.1"/>
    </source>
</evidence>
<name>A0A8S5ME98_9CAUD</name>
<dbReference type="SUPFAM" id="SSF49785">
    <property type="entry name" value="Galactose-binding domain-like"/>
    <property type="match status" value="3"/>
</dbReference>
<proteinExistence type="predicted"/>
<dbReference type="InterPro" id="IPR008979">
    <property type="entry name" value="Galactose-bd-like_sf"/>
</dbReference>
<feature type="domain" description="F5/8 type C" evidence="1">
    <location>
        <begin position="548"/>
        <end position="697"/>
    </location>
</feature>
<accession>A0A8S5ME98</accession>
<organism evidence="2">
    <name type="scientific">Siphoviridae sp. ctYh54</name>
    <dbReference type="NCBI Taxonomy" id="2826379"/>
    <lineage>
        <taxon>Viruses</taxon>
        <taxon>Duplodnaviria</taxon>
        <taxon>Heunggongvirae</taxon>
        <taxon>Uroviricota</taxon>
        <taxon>Caudoviricetes</taxon>
    </lineage>
</organism>
<dbReference type="InterPro" id="IPR000421">
    <property type="entry name" value="FA58C"/>
</dbReference>
<protein>
    <submittedName>
        <fullName evidence="2">F5/8 type C domain</fullName>
    </submittedName>
</protein>
<feature type="domain" description="F5/8 type C" evidence="1">
    <location>
        <begin position="1"/>
        <end position="154"/>
    </location>
</feature>
<reference evidence="2" key="1">
    <citation type="journal article" date="2021" name="Proc. Natl. Acad. Sci. U.S.A.">
        <title>A Catalog of Tens of Thousands of Viruses from Human Metagenomes Reveals Hidden Associations with Chronic Diseases.</title>
        <authorList>
            <person name="Tisza M.J."/>
            <person name="Buck C.B."/>
        </authorList>
    </citation>
    <scope>NUCLEOTIDE SEQUENCE</scope>
    <source>
        <strain evidence="2">CtYh54</strain>
    </source>
</reference>
<evidence type="ECO:0000259" key="1">
    <source>
        <dbReference type="PROSITE" id="PS50022"/>
    </source>
</evidence>
<dbReference type="EMBL" id="BK014884">
    <property type="protein sequence ID" value="DAD80407.1"/>
    <property type="molecule type" value="Genomic_DNA"/>
</dbReference>
<sequence>MVAWEQPTLTSNGTMGGDSFAVAASSTVWSDGAQAWGAFNPDSFWHADSSSTQWIAWYNPKPLKVTKFQLLNRNTPNGDSDTCAATTYKLQASNDYSNWIDLTSNISNSVVSSNTWQNEVSVPSDKQEYYNYYRIYITAHYSGSSYTAIQQIKLTAEIKVATGILENWYGWQQPLSILSDTTYGTISASSTLSGCDPYKAVDGVTSTESLGWATDNASEGWWKWELPTTLKFKRIVFVNRNSKSNDPEVLSQQCQFYIGNKQTKMGAGFSVSKSREYVTIDCGDLQSNILYFYKLGGKYSGIGELIIEAQEYKTTGQLVVLSDIGKVYTDNNPVVQVYNAGELIWQDDTLDPYMDLTVPAFVDNFTYGSLNASSSASSAYRMLDGVAYSEDAAKNYNSYISEVAAPQWVMWTLPHDILVKHITFKNNYSATGERTKTAQFFADEAMTIPLTEEFTAINEDGGISEFEVATIKTNTIYCYLKDGYGSNGIVGVGEIIVKGRKRTSATSDFDANAWTKYELPVMTSNNSEVLSLTTNNPEPQTVVKEIDFVQPVLSSNGTMGGDSFAVAASSYYNNTVQPYCATKHDGSRWQSNNGYGFPQWLTYYVPDGLVLSSVTFNNVGGQDGNGQYVFGTYEFLVSNDNSTWTSLGSFTNTYIGSDDFDVDISTTESYKYFKINVTATVQNSDPVMIGYMRLNGKQVKSVLDYGTIYKLFDKDTSEVAWTSGEVESWEDAPYIGMQLKDAVSPNGVTLCNGASAIKSFEWQGSKDGSNYQSLGTFQTPAFAHASNSQCNVAIPVSNTSYKYHRFIVRSLAGDSKVVSLKELTPSFYKKNFVPLEFVHPFTKALPEYVTLSNSSKWYVDASNQAFRNNVIGDSGNTTMTMTIVCEKPMTLAYKLGVSSEGNYDWATFTLDGTQVWRNSGTNSTEGTKDLVVGTHTLTFNYSKDGSGSSGSDCMFIYYLKTTLKG</sequence>